<dbReference type="NCBIfam" id="TIGR00589">
    <property type="entry name" value="ogt"/>
    <property type="match status" value="1"/>
</dbReference>
<evidence type="ECO:0000256" key="3">
    <source>
        <dbReference type="ARBA" id="ARBA00022679"/>
    </source>
</evidence>
<evidence type="ECO:0000256" key="4">
    <source>
        <dbReference type="ARBA" id="ARBA00022763"/>
    </source>
</evidence>
<evidence type="ECO:0000313" key="10">
    <source>
        <dbReference type="Proteomes" id="UP000186235"/>
    </source>
</evidence>
<dbReference type="PROSITE" id="PS00374">
    <property type="entry name" value="MGMT"/>
    <property type="match status" value="1"/>
</dbReference>
<dbReference type="InterPro" id="IPR036388">
    <property type="entry name" value="WH-like_DNA-bd_sf"/>
</dbReference>
<feature type="compositionally biased region" description="Low complexity" evidence="7">
    <location>
        <begin position="1"/>
        <end position="27"/>
    </location>
</feature>
<keyword evidence="4" id="KW-0227">DNA damage</keyword>
<dbReference type="PANTHER" id="PTHR10815:SF14">
    <property type="entry name" value="BIFUNCTIONAL TRANSCRIPTIONAL ACTIVATOR_DNA REPAIR ENZYME ADA"/>
    <property type="match status" value="1"/>
</dbReference>
<keyword evidence="3 9" id="KW-0808">Transferase</keyword>
<dbReference type="EMBL" id="FTMI01000001">
    <property type="protein sequence ID" value="SIP92461.1"/>
    <property type="molecule type" value="Genomic_DNA"/>
</dbReference>
<evidence type="ECO:0000256" key="5">
    <source>
        <dbReference type="ARBA" id="ARBA00023204"/>
    </source>
</evidence>
<dbReference type="Gene3D" id="1.10.10.10">
    <property type="entry name" value="Winged helix-like DNA-binding domain superfamily/Winged helix DNA-binding domain"/>
    <property type="match status" value="1"/>
</dbReference>
<protein>
    <submittedName>
        <fullName evidence="9">Methylated-DNA-[protein]-cysteine S-methyltransferase</fullName>
    </submittedName>
</protein>
<feature type="domain" description="Methylated-DNA-[protein]-cysteine S-methyltransferase DNA binding" evidence="8">
    <location>
        <begin position="106"/>
        <end position="184"/>
    </location>
</feature>
<dbReference type="InterPro" id="IPR001497">
    <property type="entry name" value="MethylDNA_cys_MeTrfase_AS"/>
</dbReference>
<dbReference type="GO" id="GO:0006281">
    <property type="term" value="P:DNA repair"/>
    <property type="evidence" value="ECO:0007669"/>
    <property type="project" value="UniProtKB-KW"/>
</dbReference>
<dbReference type="Proteomes" id="UP000186235">
    <property type="component" value="Unassembled WGS sequence"/>
</dbReference>
<organism evidence="9 10">
    <name type="scientific">Cellulosimicrobium aquatile</name>
    <dbReference type="NCBI Taxonomy" id="1612203"/>
    <lineage>
        <taxon>Bacteria</taxon>
        <taxon>Bacillati</taxon>
        <taxon>Actinomycetota</taxon>
        <taxon>Actinomycetes</taxon>
        <taxon>Micrococcales</taxon>
        <taxon>Promicromonosporaceae</taxon>
        <taxon>Cellulosimicrobium</taxon>
    </lineage>
</organism>
<feature type="region of interest" description="Disordered" evidence="7">
    <location>
        <begin position="1"/>
        <end position="28"/>
    </location>
</feature>
<keyword evidence="2 9" id="KW-0489">Methyltransferase</keyword>
<sequence>MTTAPAPTTTTATAGTSPAATTTLTTPDGPFTVVVDAAGAVLASGWTDEPADLVALVHPGLRPATVSPVPDGDPAVATAVAAVRAYYAGDVRAIDAVPVRQASGPYRAHAWDVLRTVEPGDPVTYTRYAELSGRPAAVRAAAGACAMNAAALFVPCHRVLRTDGSLGGFRYGLDVKRSLLDREARATVSAPAR</sequence>
<dbReference type="GO" id="GO:0003908">
    <property type="term" value="F:methylated-DNA-[protein]-cysteine S-methyltransferase activity"/>
    <property type="evidence" value="ECO:0007669"/>
    <property type="project" value="UniProtKB-EC"/>
</dbReference>
<evidence type="ECO:0000256" key="2">
    <source>
        <dbReference type="ARBA" id="ARBA00022603"/>
    </source>
</evidence>
<comment type="catalytic activity">
    <reaction evidence="6">
        <text>a 6-O-methyl-2'-deoxyguanosine in DNA + L-cysteinyl-[protein] = S-methyl-L-cysteinyl-[protein] + a 2'-deoxyguanosine in DNA</text>
        <dbReference type="Rhea" id="RHEA:24000"/>
        <dbReference type="Rhea" id="RHEA-COMP:10131"/>
        <dbReference type="Rhea" id="RHEA-COMP:10132"/>
        <dbReference type="Rhea" id="RHEA-COMP:11367"/>
        <dbReference type="Rhea" id="RHEA-COMP:11368"/>
        <dbReference type="ChEBI" id="CHEBI:29950"/>
        <dbReference type="ChEBI" id="CHEBI:82612"/>
        <dbReference type="ChEBI" id="CHEBI:85445"/>
        <dbReference type="ChEBI" id="CHEBI:85448"/>
        <dbReference type="EC" id="2.1.1.63"/>
    </reaction>
</comment>
<evidence type="ECO:0000313" key="9">
    <source>
        <dbReference type="EMBL" id="SIP92461.1"/>
    </source>
</evidence>
<evidence type="ECO:0000259" key="8">
    <source>
        <dbReference type="Pfam" id="PF01035"/>
    </source>
</evidence>
<dbReference type="AlphaFoldDB" id="A0A1N6NK96"/>
<dbReference type="InterPro" id="IPR014048">
    <property type="entry name" value="MethylDNA_cys_MeTrfase_DNA-bd"/>
</dbReference>
<keyword evidence="5" id="KW-0234">DNA repair</keyword>
<evidence type="ECO:0000256" key="6">
    <source>
        <dbReference type="ARBA" id="ARBA00049348"/>
    </source>
</evidence>
<name>A0A1N6NK96_9MICO</name>
<dbReference type="InterPro" id="IPR036217">
    <property type="entry name" value="MethylDNA_cys_MeTrfase_DNAb"/>
</dbReference>
<gene>
    <name evidence="9" type="ORF">SAMN05518682_0539</name>
</gene>
<dbReference type="SUPFAM" id="SSF46767">
    <property type="entry name" value="Methylated DNA-protein cysteine methyltransferase, C-terminal domain"/>
    <property type="match status" value="1"/>
</dbReference>
<dbReference type="PANTHER" id="PTHR10815">
    <property type="entry name" value="METHYLATED-DNA--PROTEIN-CYSTEINE METHYLTRANSFERASE"/>
    <property type="match status" value="1"/>
</dbReference>
<keyword evidence="10" id="KW-1185">Reference proteome</keyword>
<dbReference type="RefSeq" id="WP_076403686.1">
    <property type="nucleotide sequence ID" value="NZ_FTMI01000001.1"/>
</dbReference>
<evidence type="ECO:0000256" key="1">
    <source>
        <dbReference type="ARBA" id="ARBA00001286"/>
    </source>
</evidence>
<evidence type="ECO:0000256" key="7">
    <source>
        <dbReference type="SAM" id="MobiDB-lite"/>
    </source>
</evidence>
<dbReference type="CDD" id="cd06445">
    <property type="entry name" value="ATase"/>
    <property type="match status" value="1"/>
</dbReference>
<comment type="catalytic activity">
    <reaction evidence="1">
        <text>a 4-O-methyl-thymidine in DNA + L-cysteinyl-[protein] = a thymidine in DNA + S-methyl-L-cysteinyl-[protein]</text>
        <dbReference type="Rhea" id="RHEA:53428"/>
        <dbReference type="Rhea" id="RHEA-COMP:10131"/>
        <dbReference type="Rhea" id="RHEA-COMP:10132"/>
        <dbReference type="Rhea" id="RHEA-COMP:13555"/>
        <dbReference type="Rhea" id="RHEA-COMP:13556"/>
        <dbReference type="ChEBI" id="CHEBI:29950"/>
        <dbReference type="ChEBI" id="CHEBI:82612"/>
        <dbReference type="ChEBI" id="CHEBI:137386"/>
        <dbReference type="ChEBI" id="CHEBI:137387"/>
        <dbReference type="EC" id="2.1.1.63"/>
    </reaction>
</comment>
<dbReference type="GO" id="GO:0032259">
    <property type="term" value="P:methylation"/>
    <property type="evidence" value="ECO:0007669"/>
    <property type="project" value="UniProtKB-KW"/>
</dbReference>
<proteinExistence type="predicted"/>
<reference evidence="10" key="1">
    <citation type="submission" date="2017-01" db="EMBL/GenBank/DDBJ databases">
        <authorList>
            <person name="Varghese N."/>
            <person name="Submissions S."/>
        </authorList>
    </citation>
    <scope>NUCLEOTIDE SEQUENCE [LARGE SCALE GENOMIC DNA]</scope>
    <source>
        <strain evidence="10">3bp</strain>
    </source>
</reference>
<accession>A0A1N6NK96</accession>
<dbReference type="Pfam" id="PF01035">
    <property type="entry name" value="DNA_binding_1"/>
    <property type="match status" value="1"/>
</dbReference>